<accession>A0AA47NWK8</accession>
<evidence type="ECO:0000313" key="2">
    <source>
        <dbReference type="EMBL" id="KAK0139985.1"/>
    </source>
</evidence>
<reference evidence="2" key="1">
    <citation type="journal article" date="2023" name="Front. Mar. Sci.">
        <title>A new Merluccius polli reference genome to investigate the effects of global change in West African waters.</title>
        <authorList>
            <person name="Mateo J.L."/>
            <person name="Blanco-Fernandez C."/>
            <person name="Garcia-Vazquez E."/>
            <person name="Machado-Schiaffino G."/>
        </authorList>
    </citation>
    <scope>NUCLEOTIDE SEQUENCE</scope>
    <source>
        <strain evidence="2">C29</strain>
        <tissue evidence="2">Fin</tissue>
    </source>
</reference>
<evidence type="ECO:0000313" key="3">
    <source>
        <dbReference type="Proteomes" id="UP001174136"/>
    </source>
</evidence>
<protein>
    <submittedName>
        <fullName evidence="2">Uncharacterized protein</fullName>
    </submittedName>
</protein>
<keyword evidence="3" id="KW-1185">Reference proteome</keyword>
<evidence type="ECO:0000256" key="1">
    <source>
        <dbReference type="SAM" id="MobiDB-lite"/>
    </source>
</evidence>
<dbReference type="AlphaFoldDB" id="A0AA47NWK8"/>
<name>A0AA47NWK8_MERPO</name>
<dbReference type="EMBL" id="JAOPHQ010004276">
    <property type="protein sequence ID" value="KAK0139985.1"/>
    <property type="molecule type" value="Genomic_DNA"/>
</dbReference>
<feature type="region of interest" description="Disordered" evidence="1">
    <location>
        <begin position="1"/>
        <end position="25"/>
    </location>
</feature>
<comment type="caution">
    <text evidence="2">The sequence shown here is derived from an EMBL/GenBank/DDBJ whole genome shotgun (WGS) entry which is preliminary data.</text>
</comment>
<sequence length="103" mass="11536">MAQEEHEPPNDTPESEDSEDSTNEDLHVKEVIQQLLQMCELSLPLLHNAVKDILKQHTDVDDSVVEELVRAATKSNVIKFCGKDGTLSTTKRRAAYVNKNFTG</sequence>
<feature type="compositionally biased region" description="Acidic residues" evidence="1">
    <location>
        <begin position="13"/>
        <end position="23"/>
    </location>
</feature>
<organism evidence="2 3">
    <name type="scientific">Merluccius polli</name>
    <name type="common">Benguela hake</name>
    <name type="synonym">Merluccius cadenati</name>
    <dbReference type="NCBI Taxonomy" id="89951"/>
    <lineage>
        <taxon>Eukaryota</taxon>
        <taxon>Metazoa</taxon>
        <taxon>Chordata</taxon>
        <taxon>Craniata</taxon>
        <taxon>Vertebrata</taxon>
        <taxon>Euteleostomi</taxon>
        <taxon>Actinopterygii</taxon>
        <taxon>Neopterygii</taxon>
        <taxon>Teleostei</taxon>
        <taxon>Neoteleostei</taxon>
        <taxon>Acanthomorphata</taxon>
        <taxon>Zeiogadaria</taxon>
        <taxon>Gadariae</taxon>
        <taxon>Gadiformes</taxon>
        <taxon>Gadoidei</taxon>
        <taxon>Merlucciidae</taxon>
        <taxon>Merluccius</taxon>
    </lineage>
</organism>
<gene>
    <name evidence="2" type="ORF">N1851_023092</name>
</gene>
<dbReference type="Proteomes" id="UP001174136">
    <property type="component" value="Unassembled WGS sequence"/>
</dbReference>
<proteinExistence type="predicted"/>